<protein>
    <submittedName>
        <fullName evidence="1">Uncharacterized protein</fullName>
    </submittedName>
</protein>
<dbReference type="Gene3D" id="3.40.50.720">
    <property type="entry name" value="NAD(P)-binding Rossmann-like Domain"/>
    <property type="match status" value="1"/>
</dbReference>
<dbReference type="Proteomes" id="UP000015102">
    <property type="component" value="Unassembled WGS sequence"/>
</dbReference>
<dbReference type="AlphaFoldDB" id="T1GTV4"/>
<dbReference type="PANTHER" id="PTHR43975:SF2">
    <property type="entry name" value="EG:BACR7A4.14 PROTEIN-RELATED"/>
    <property type="match status" value="1"/>
</dbReference>
<name>T1GTV4_MEGSC</name>
<proteinExistence type="predicted"/>
<organism evidence="1 2">
    <name type="scientific">Megaselia scalaris</name>
    <name type="common">Humpbacked fly</name>
    <name type="synonym">Phora scalaris</name>
    <dbReference type="NCBI Taxonomy" id="36166"/>
    <lineage>
        <taxon>Eukaryota</taxon>
        <taxon>Metazoa</taxon>
        <taxon>Ecdysozoa</taxon>
        <taxon>Arthropoda</taxon>
        <taxon>Hexapoda</taxon>
        <taxon>Insecta</taxon>
        <taxon>Pterygota</taxon>
        <taxon>Neoptera</taxon>
        <taxon>Endopterygota</taxon>
        <taxon>Diptera</taxon>
        <taxon>Brachycera</taxon>
        <taxon>Muscomorpha</taxon>
        <taxon>Platypezoidea</taxon>
        <taxon>Phoridae</taxon>
        <taxon>Megaseliini</taxon>
        <taxon>Megaselia</taxon>
    </lineage>
</organism>
<dbReference type="EMBL" id="CAQQ02092711">
    <property type="status" value="NOT_ANNOTATED_CDS"/>
    <property type="molecule type" value="Genomic_DNA"/>
</dbReference>
<sequence length="65" mass="6682">MVLVAIITGASSGIGAGTALTFAKNGASISIIGRNIENLTKIADQIKSEANISDDKILLLQLDVL</sequence>
<reference evidence="2" key="1">
    <citation type="submission" date="2013-02" db="EMBL/GenBank/DDBJ databases">
        <authorList>
            <person name="Hughes D."/>
        </authorList>
    </citation>
    <scope>NUCLEOTIDE SEQUENCE</scope>
    <source>
        <strain>Durham</strain>
        <strain evidence="2">NC isolate 2 -- Noor lab</strain>
    </source>
</reference>
<dbReference type="EnsemblMetazoa" id="MESCA007148-RA">
    <property type="protein sequence ID" value="MESCA007148-PA"/>
    <property type="gene ID" value="MESCA007148"/>
</dbReference>
<dbReference type="InterPro" id="IPR036291">
    <property type="entry name" value="NAD(P)-bd_dom_sf"/>
</dbReference>
<dbReference type="SUPFAM" id="SSF51735">
    <property type="entry name" value="NAD(P)-binding Rossmann-fold domains"/>
    <property type="match status" value="1"/>
</dbReference>
<reference evidence="1" key="2">
    <citation type="submission" date="2015-06" db="UniProtKB">
        <authorList>
            <consortium name="EnsemblMetazoa"/>
        </authorList>
    </citation>
    <scope>IDENTIFICATION</scope>
</reference>
<evidence type="ECO:0000313" key="1">
    <source>
        <dbReference type="EnsemblMetazoa" id="MESCA007148-PA"/>
    </source>
</evidence>
<dbReference type="HOGENOM" id="CLU_2852257_0_0_1"/>
<keyword evidence="2" id="KW-1185">Reference proteome</keyword>
<dbReference type="EMBL" id="CAQQ02092710">
    <property type="status" value="NOT_ANNOTATED_CDS"/>
    <property type="molecule type" value="Genomic_DNA"/>
</dbReference>
<dbReference type="Pfam" id="PF00106">
    <property type="entry name" value="adh_short"/>
    <property type="match status" value="1"/>
</dbReference>
<dbReference type="PANTHER" id="PTHR43975">
    <property type="entry name" value="ZGC:101858"/>
    <property type="match status" value="1"/>
</dbReference>
<accession>T1GTV4</accession>
<dbReference type="InterPro" id="IPR002347">
    <property type="entry name" value="SDR_fam"/>
</dbReference>
<evidence type="ECO:0000313" key="2">
    <source>
        <dbReference type="Proteomes" id="UP000015102"/>
    </source>
</evidence>